<feature type="transmembrane region" description="Helical" evidence="1">
    <location>
        <begin position="288"/>
        <end position="311"/>
    </location>
</feature>
<protein>
    <submittedName>
        <fullName evidence="2">Uncharacterized protein</fullName>
    </submittedName>
</protein>
<gene>
    <name evidence="2" type="ORF">K435DRAFT_972404</name>
</gene>
<evidence type="ECO:0000256" key="1">
    <source>
        <dbReference type="SAM" id="Phobius"/>
    </source>
</evidence>
<dbReference type="OrthoDB" id="3039972at2759"/>
<feature type="transmembrane region" description="Helical" evidence="1">
    <location>
        <begin position="134"/>
        <end position="153"/>
    </location>
</feature>
<feature type="transmembrane region" description="Helical" evidence="1">
    <location>
        <begin position="257"/>
        <end position="282"/>
    </location>
</feature>
<reference evidence="2 3" key="1">
    <citation type="journal article" date="2019" name="Nat. Ecol. Evol.">
        <title>Megaphylogeny resolves global patterns of mushroom evolution.</title>
        <authorList>
            <person name="Varga T."/>
            <person name="Krizsan K."/>
            <person name="Foldi C."/>
            <person name="Dima B."/>
            <person name="Sanchez-Garcia M."/>
            <person name="Sanchez-Ramirez S."/>
            <person name="Szollosi G.J."/>
            <person name="Szarkandi J.G."/>
            <person name="Papp V."/>
            <person name="Albert L."/>
            <person name="Andreopoulos W."/>
            <person name="Angelini C."/>
            <person name="Antonin V."/>
            <person name="Barry K.W."/>
            <person name="Bougher N.L."/>
            <person name="Buchanan P."/>
            <person name="Buyck B."/>
            <person name="Bense V."/>
            <person name="Catcheside P."/>
            <person name="Chovatia M."/>
            <person name="Cooper J."/>
            <person name="Damon W."/>
            <person name="Desjardin D."/>
            <person name="Finy P."/>
            <person name="Geml J."/>
            <person name="Haridas S."/>
            <person name="Hughes K."/>
            <person name="Justo A."/>
            <person name="Karasinski D."/>
            <person name="Kautmanova I."/>
            <person name="Kiss B."/>
            <person name="Kocsube S."/>
            <person name="Kotiranta H."/>
            <person name="LaButti K.M."/>
            <person name="Lechner B.E."/>
            <person name="Liimatainen K."/>
            <person name="Lipzen A."/>
            <person name="Lukacs Z."/>
            <person name="Mihaltcheva S."/>
            <person name="Morgado L.N."/>
            <person name="Niskanen T."/>
            <person name="Noordeloos M.E."/>
            <person name="Ohm R.A."/>
            <person name="Ortiz-Santana B."/>
            <person name="Ovrebo C."/>
            <person name="Racz N."/>
            <person name="Riley R."/>
            <person name="Savchenko A."/>
            <person name="Shiryaev A."/>
            <person name="Soop K."/>
            <person name="Spirin V."/>
            <person name="Szebenyi C."/>
            <person name="Tomsovsky M."/>
            <person name="Tulloss R.E."/>
            <person name="Uehling J."/>
            <person name="Grigoriev I.V."/>
            <person name="Vagvolgyi C."/>
            <person name="Papp T."/>
            <person name="Martin F.M."/>
            <person name="Miettinen O."/>
            <person name="Hibbett D.S."/>
            <person name="Nagy L.G."/>
        </authorList>
    </citation>
    <scope>NUCLEOTIDE SEQUENCE [LARGE SCALE GENOMIC DNA]</scope>
    <source>
        <strain evidence="2 3">CBS 962.96</strain>
    </source>
</reference>
<proteinExistence type="predicted"/>
<feature type="transmembrane region" description="Helical" evidence="1">
    <location>
        <begin position="84"/>
        <end position="106"/>
    </location>
</feature>
<organism evidence="2 3">
    <name type="scientific">Dendrothele bispora (strain CBS 962.96)</name>
    <dbReference type="NCBI Taxonomy" id="1314807"/>
    <lineage>
        <taxon>Eukaryota</taxon>
        <taxon>Fungi</taxon>
        <taxon>Dikarya</taxon>
        <taxon>Basidiomycota</taxon>
        <taxon>Agaricomycotina</taxon>
        <taxon>Agaricomycetes</taxon>
        <taxon>Agaricomycetidae</taxon>
        <taxon>Agaricales</taxon>
        <taxon>Agaricales incertae sedis</taxon>
        <taxon>Dendrothele</taxon>
    </lineage>
</organism>
<name>A0A4S8KZC0_DENBC</name>
<keyword evidence="1" id="KW-1133">Transmembrane helix</keyword>
<evidence type="ECO:0000313" key="2">
    <source>
        <dbReference type="EMBL" id="THU81271.1"/>
    </source>
</evidence>
<feature type="transmembrane region" description="Helical" evidence="1">
    <location>
        <begin position="173"/>
        <end position="195"/>
    </location>
</feature>
<keyword evidence="1" id="KW-0812">Transmembrane</keyword>
<dbReference type="Proteomes" id="UP000297245">
    <property type="component" value="Unassembled WGS sequence"/>
</dbReference>
<feature type="transmembrane region" description="Helical" evidence="1">
    <location>
        <begin position="52"/>
        <end position="72"/>
    </location>
</feature>
<dbReference type="EMBL" id="ML179824">
    <property type="protein sequence ID" value="THU81271.1"/>
    <property type="molecule type" value="Genomic_DNA"/>
</dbReference>
<dbReference type="AlphaFoldDB" id="A0A4S8KZC0"/>
<evidence type="ECO:0000313" key="3">
    <source>
        <dbReference type="Proteomes" id="UP000297245"/>
    </source>
</evidence>
<accession>A0A4S8KZC0</accession>
<keyword evidence="1" id="KW-0472">Membrane</keyword>
<sequence length="378" mass="41469">MAISSMPSRVGSPKAHLVSFLSVETGSLEDNQLEPFLSVEASITEPLSTLSLMFFIYGIYVMIFGQCMRALYRSPNRPNTRFYLIGSVTLFVLGTIRNVAEAWLIARQAVMYHKAARTGVTDELVGYLVNGDTIQVVQVAILDILQIALNVTADSMLIHRCYVIWGSQKRIGLPLIILSFMINGLGLAINLIDIAETSHRELSYLRPIDLTMSNVFDISNAVVNSFLTLMTAGRIWWISRQARPMLETERVKKYNTIVAVILESGIIYPLALIIDACVVFTVDSSINGVVPIVTTPLVWQAAGIAPTLIIARARSENSFDSSVGQILSSGNGTSLRFAGMSTSGDIPQGEVQSRGRRAVTFGNMRRGWGRDGERGDES</sequence>
<keyword evidence="3" id="KW-1185">Reference proteome</keyword>
<feature type="transmembrane region" description="Helical" evidence="1">
    <location>
        <begin position="215"/>
        <end position="237"/>
    </location>
</feature>